<keyword evidence="4" id="KW-1185">Reference proteome</keyword>
<dbReference type="OrthoDB" id="5374349at2759"/>
<dbReference type="OMA" id="EMVRCEL"/>
<sequence length="224" mass="23762">MPKEHAVEFEKIINAGRERKKNEDLAARIFTTAQQQINNVRPSAPQQPRAHGITIRGLAGPFVVMAQNFAPGTTAADIESAMTPIGGLISSCRLVKTHPIVIAEVVFENKEGADRVINTFHNQTADGRTLNVYMRPGGAYTPAPATTGQRKDESRAASSVVVDGSLGFDDPMETDSGYSANNNNNKSNGGGLYSDTMVTNGANGTSGGSARRGRGFNRSGRAGR</sequence>
<name>M7SK00_EUTLA</name>
<dbReference type="Proteomes" id="UP000012174">
    <property type="component" value="Unassembled WGS sequence"/>
</dbReference>
<dbReference type="AlphaFoldDB" id="M7SK00"/>
<evidence type="ECO:0000313" key="4">
    <source>
        <dbReference type="Proteomes" id="UP000012174"/>
    </source>
</evidence>
<dbReference type="GO" id="GO:0003723">
    <property type="term" value="F:RNA binding"/>
    <property type="evidence" value="ECO:0007669"/>
    <property type="project" value="InterPro"/>
</dbReference>
<dbReference type="Pfam" id="PF00076">
    <property type="entry name" value="RRM_1"/>
    <property type="match status" value="1"/>
</dbReference>
<organism evidence="3 4">
    <name type="scientific">Eutypa lata (strain UCR-EL1)</name>
    <name type="common">Grapevine dieback disease fungus</name>
    <name type="synonym">Eutypa armeniacae</name>
    <dbReference type="NCBI Taxonomy" id="1287681"/>
    <lineage>
        <taxon>Eukaryota</taxon>
        <taxon>Fungi</taxon>
        <taxon>Dikarya</taxon>
        <taxon>Ascomycota</taxon>
        <taxon>Pezizomycotina</taxon>
        <taxon>Sordariomycetes</taxon>
        <taxon>Xylariomycetidae</taxon>
        <taxon>Xylariales</taxon>
        <taxon>Diatrypaceae</taxon>
        <taxon>Eutypa</taxon>
    </lineage>
</organism>
<dbReference type="CDD" id="cd00590">
    <property type="entry name" value="RRM_SF"/>
    <property type="match status" value="1"/>
</dbReference>
<evidence type="ECO:0000259" key="2">
    <source>
        <dbReference type="Pfam" id="PF00076"/>
    </source>
</evidence>
<dbReference type="eggNOG" id="ENOG502SBWH">
    <property type="taxonomic scope" value="Eukaryota"/>
</dbReference>
<protein>
    <submittedName>
        <fullName evidence="3">Putative pentatricopeptide repeat protein</fullName>
    </submittedName>
</protein>
<dbReference type="InterPro" id="IPR012677">
    <property type="entry name" value="Nucleotide-bd_a/b_plait_sf"/>
</dbReference>
<feature type="region of interest" description="Disordered" evidence="1">
    <location>
        <begin position="137"/>
        <end position="224"/>
    </location>
</feature>
<dbReference type="InterPro" id="IPR000504">
    <property type="entry name" value="RRM_dom"/>
</dbReference>
<dbReference type="EMBL" id="KB707034">
    <property type="protein sequence ID" value="EMR64653.1"/>
    <property type="molecule type" value="Genomic_DNA"/>
</dbReference>
<evidence type="ECO:0000313" key="3">
    <source>
        <dbReference type="EMBL" id="EMR64653.1"/>
    </source>
</evidence>
<feature type="compositionally biased region" description="Low complexity" evidence="1">
    <location>
        <begin position="176"/>
        <end position="187"/>
    </location>
</feature>
<feature type="compositionally biased region" description="Basic residues" evidence="1">
    <location>
        <begin position="211"/>
        <end position="224"/>
    </location>
</feature>
<proteinExistence type="predicted"/>
<dbReference type="STRING" id="1287681.M7SK00"/>
<feature type="domain" description="RRM" evidence="2">
    <location>
        <begin position="67"/>
        <end position="130"/>
    </location>
</feature>
<reference evidence="4" key="1">
    <citation type="journal article" date="2013" name="Genome Announc.">
        <title>Draft genome sequence of the grapevine dieback fungus Eutypa lata UCR-EL1.</title>
        <authorList>
            <person name="Blanco-Ulate B."/>
            <person name="Rolshausen P.E."/>
            <person name="Cantu D."/>
        </authorList>
    </citation>
    <scope>NUCLEOTIDE SEQUENCE [LARGE SCALE GENOMIC DNA]</scope>
    <source>
        <strain evidence="4">UCR-EL1</strain>
    </source>
</reference>
<dbReference type="Gene3D" id="3.30.70.330">
    <property type="match status" value="1"/>
</dbReference>
<dbReference type="SUPFAM" id="SSF54928">
    <property type="entry name" value="RNA-binding domain, RBD"/>
    <property type="match status" value="1"/>
</dbReference>
<dbReference type="HOGENOM" id="CLU_058466_0_0_1"/>
<accession>M7SK00</accession>
<dbReference type="InterPro" id="IPR035979">
    <property type="entry name" value="RBD_domain_sf"/>
</dbReference>
<gene>
    <name evidence="3" type="ORF">UCREL1_8386</name>
</gene>
<dbReference type="KEGG" id="ela:UCREL1_8386"/>
<evidence type="ECO:0000256" key="1">
    <source>
        <dbReference type="SAM" id="MobiDB-lite"/>
    </source>
</evidence>